<feature type="binding site" evidence="4">
    <location>
        <position position="243"/>
    </location>
    <ligand>
        <name>substrate</name>
    </ligand>
</feature>
<reference evidence="5 6" key="1">
    <citation type="submission" date="2014-07" db="EMBL/GenBank/DDBJ databases">
        <title>Draft genome of Clostridium celerecrescens 152B isolated from sediments associated with methane hydrate from Krishna Godavari basin.</title>
        <authorList>
            <person name="Honkalas V.S."/>
            <person name="Dabir A.P."/>
            <person name="Arora P."/>
            <person name="Dhakephalkar P.K."/>
        </authorList>
    </citation>
    <scope>NUCLEOTIDE SEQUENCE [LARGE SCALE GENOMIC DNA]</scope>
    <source>
        <strain evidence="5 6">152B</strain>
    </source>
</reference>
<evidence type="ECO:0000256" key="4">
    <source>
        <dbReference type="PIRSR" id="PIRSR610905-2"/>
    </source>
</evidence>
<dbReference type="InterPro" id="IPR012341">
    <property type="entry name" value="6hp_glycosidase-like_sf"/>
</dbReference>
<evidence type="ECO:0000256" key="1">
    <source>
        <dbReference type="ARBA" id="ARBA00022801"/>
    </source>
</evidence>
<feature type="binding site" evidence="4">
    <location>
        <position position="107"/>
    </location>
    <ligand>
        <name>substrate</name>
    </ligand>
</feature>
<dbReference type="PANTHER" id="PTHR36845">
    <property type="entry name" value="HYDROLASE, PUTATIVE (AFU_ORTHOLOGUE AFUA_7G05090)-RELATED"/>
    <property type="match status" value="1"/>
</dbReference>
<sequence length="394" mass="45378">MERTMKKEELLSYPVMTQAELEEALKTAVLQTRFSMSRFGRGFKHIFSTGNFYTEATNNQWTNGFWTGQLWLSYECTKDEEMKQMALAHADDFRYRIENQIETDTHDLGFLYTPSCVAAYKLTGDEKAKETALMAAHKLLERFHEKGQFLQAWGKLDEPGNYRLIIDCLLNLPLLYWAGEVTGDGNFAKKAEAHVHTALKVLIRPDCSTYHTFYFHPETGTPLKGVTHQGYSADSAWSRGQAWGIYGIALSYRYTKNPEYVGLFEKVTEYFVEHMPRNLVPYWDFIFEDGSMEPRDSSAAAIAACGMLEMAKYLPEEKALYYTGVARRMLKALYAICAAKSERISDGLLLHGVYGRKTPYNDCVDHGIDECNLWGDYYYLEGLVRLRDVWNPYW</sequence>
<dbReference type="InterPro" id="IPR008928">
    <property type="entry name" value="6-hairpin_glycosidase_sf"/>
</dbReference>
<dbReference type="GO" id="GO:0000272">
    <property type="term" value="P:polysaccharide catabolic process"/>
    <property type="evidence" value="ECO:0007669"/>
    <property type="project" value="TreeGrafter"/>
</dbReference>
<dbReference type="GO" id="GO:0052757">
    <property type="term" value="F:chondroitin hydrolase activity"/>
    <property type="evidence" value="ECO:0007669"/>
    <property type="project" value="TreeGrafter"/>
</dbReference>
<proteinExistence type="inferred from homology"/>
<dbReference type="SUPFAM" id="SSF48208">
    <property type="entry name" value="Six-hairpin glycosidases"/>
    <property type="match status" value="1"/>
</dbReference>
<organism evidence="5 6">
    <name type="scientific">Lacrimispora celerecrescens</name>
    <dbReference type="NCBI Taxonomy" id="29354"/>
    <lineage>
        <taxon>Bacteria</taxon>
        <taxon>Bacillati</taxon>
        <taxon>Bacillota</taxon>
        <taxon>Clostridia</taxon>
        <taxon>Lachnospirales</taxon>
        <taxon>Lachnospiraceae</taxon>
        <taxon>Lacrimispora</taxon>
    </lineage>
</organism>
<dbReference type="Gene3D" id="1.50.10.10">
    <property type="match status" value="1"/>
</dbReference>
<name>A0A084JMG5_9FIRM</name>
<evidence type="ECO:0000313" key="5">
    <source>
        <dbReference type="EMBL" id="KEZ90149.1"/>
    </source>
</evidence>
<dbReference type="Pfam" id="PF07470">
    <property type="entry name" value="Glyco_hydro_88"/>
    <property type="match status" value="1"/>
</dbReference>
<dbReference type="AlphaFoldDB" id="A0A084JMG5"/>
<feature type="active site" description="Nucleophile" evidence="3">
    <location>
        <position position="107"/>
    </location>
</feature>
<evidence type="ECO:0000256" key="2">
    <source>
        <dbReference type="ARBA" id="ARBA00038358"/>
    </source>
</evidence>
<protein>
    <submittedName>
        <fullName evidence="5">Glucoronyl hydrolase</fullName>
    </submittedName>
</protein>
<keyword evidence="6" id="KW-1185">Reference proteome</keyword>
<dbReference type="InterPro" id="IPR052369">
    <property type="entry name" value="UG_Glycosaminoglycan_Hydrolase"/>
</dbReference>
<accession>A0A084JMG5</accession>
<dbReference type="STRING" id="29354.IO98_11755"/>
<evidence type="ECO:0000256" key="3">
    <source>
        <dbReference type="PIRSR" id="PIRSR610905-1"/>
    </source>
</evidence>
<dbReference type="EMBL" id="JPME01000013">
    <property type="protein sequence ID" value="KEZ90149.1"/>
    <property type="molecule type" value="Genomic_DNA"/>
</dbReference>
<comment type="caution">
    <text evidence="5">The sequence shown here is derived from an EMBL/GenBank/DDBJ whole genome shotgun (WGS) entry which is preliminary data.</text>
</comment>
<feature type="binding site" evidence="4">
    <location>
        <position position="239"/>
    </location>
    <ligand>
        <name>substrate</name>
    </ligand>
</feature>
<dbReference type="PANTHER" id="PTHR36845:SF1">
    <property type="entry name" value="HYDROLASE, PUTATIVE (AFU_ORTHOLOGUE AFUA_7G05090)-RELATED"/>
    <property type="match status" value="1"/>
</dbReference>
<feature type="active site" description="Proton donor" evidence="3">
    <location>
        <position position="167"/>
    </location>
</feature>
<gene>
    <name evidence="5" type="ORF">IO98_11755</name>
</gene>
<comment type="similarity">
    <text evidence="2">Belongs to the glycosyl hydrolase 88 family.</text>
</comment>
<feature type="binding site" evidence="4">
    <location>
        <position position="227"/>
    </location>
    <ligand>
        <name>substrate</name>
    </ligand>
</feature>
<dbReference type="Proteomes" id="UP000028525">
    <property type="component" value="Unassembled WGS sequence"/>
</dbReference>
<feature type="binding site" evidence="4">
    <location>
        <position position="167"/>
    </location>
    <ligand>
        <name>substrate</name>
    </ligand>
</feature>
<evidence type="ECO:0000313" key="6">
    <source>
        <dbReference type="Proteomes" id="UP000028525"/>
    </source>
</evidence>
<keyword evidence="1 5" id="KW-0378">Hydrolase</keyword>
<dbReference type="InterPro" id="IPR010905">
    <property type="entry name" value="Glyco_hydro_88"/>
</dbReference>
<feature type="binding site" evidence="4">
    <location>
        <position position="225"/>
    </location>
    <ligand>
        <name>substrate</name>
    </ligand>
</feature>